<evidence type="ECO:0000259" key="8">
    <source>
        <dbReference type="Pfam" id="PF03167"/>
    </source>
</evidence>
<accession>A0ABU0V356</accession>
<dbReference type="Proteomes" id="UP001177898">
    <property type="component" value="Unassembled WGS sequence"/>
</dbReference>
<evidence type="ECO:0000313" key="10">
    <source>
        <dbReference type="Proteomes" id="UP001177898"/>
    </source>
</evidence>
<reference evidence="9" key="1">
    <citation type="submission" date="2023-08" db="EMBL/GenBank/DDBJ databases">
        <title>Functional annotation and safety assessment of Bacillus stercoris.</title>
        <authorList>
            <person name="Pandit N.T."/>
            <person name="Ahir S.V."/>
            <person name="Chauhan D.A."/>
            <person name="Bose A."/>
            <person name="Dunlap C."/>
            <person name="Doshi J.A."/>
        </authorList>
    </citation>
    <scope>NUCLEOTIDE SEQUENCE</scope>
    <source>
        <strain evidence="9">ZBMF30</strain>
    </source>
</reference>
<dbReference type="Gene3D" id="3.40.470.10">
    <property type="entry name" value="Uracil-DNA glycosylase-like domain"/>
    <property type="match status" value="1"/>
</dbReference>
<evidence type="ECO:0000313" key="9">
    <source>
        <dbReference type="EMBL" id="MDQ1851059.1"/>
    </source>
</evidence>
<keyword evidence="7" id="KW-0234">DNA repair</keyword>
<gene>
    <name evidence="9" type="ORF">RAQ16_01405</name>
</gene>
<proteinExistence type="predicted"/>
<evidence type="ECO:0000256" key="7">
    <source>
        <dbReference type="ARBA" id="ARBA00023204"/>
    </source>
</evidence>
<evidence type="ECO:0000256" key="4">
    <source>
        <dbReference type="ARBA" id="ARBA00022801"/>
    </source>
</evidence>
<dbReference type="InterPro" id="IPR005122">
    <property type="entry name" value="Uracil-DNA_glycosylase-like"/>
</dbReference>
<dbReference type="SUPFAM" id="SSF52141">
    <property type="entry name" value="Uracil-DNA glycosylase-like"/>
    <property type="match status" value="1"/>
</dbReference>
<evidence type="ECO:0000256" key="2">
    <source>
        <dbReference type="ARBA" id="ARBA00022723"/>
    </source>
</evidence>
<feature type="domain" description="Uracil-DNA glycosylase-like" evidence="8">
    <location>
        <begin position="53"/>
        <end position="203"/>
    </location>
</feature>
<evidence type="ECO:0000256" key="1">
    <source>
        <dbReference type="ARBA" id="ARBA00022485"/>
    </source>
</evidence>
<sequence>MSNFTDQVFKYKEYNKLVHQRKQCSLCQGVKNPAGILDGRYDSNHINPWTRWYGNLNAKVMVIGQDWGHVEAFIRNKGQVNPLNPTNNKLIEMLSLIGINPEDTYLTNAILCMKETENLSGRTKSAWYKNCGEHFLKREIEIVNPKIIITLGVKAFKAVKRVYKIKCSNNLVDVIKYGEPITINESKWFPVYHIGNLARKSRSLEIQKEDWLRIRIYCEKN</sequence>
<dbReference type="Pfam" id="PF03167">
    <property type="entry name" value="UDG"/>
    <property type="match status" value="1"/>
</dbReference>
<protein>
    <submittedName>
        <fullName evidence="9">Uracil-DNA glycosylase family protein</fullName>
    </submittedName>
</protein>
<keyword evidence="10" id="KW-1185">Reference proteome</keyword>
<dbReference type="EMBL" id="JAVCYS010000002">
    <property type="protein sequence ID" value="MDQ1851059.1"/>
    <property type="molecule type" value="Genomic_DNA"/>
</dbReference>
<evidence type="ECO:0000256" key="3">
    <source>
        <dbReference type="ARBA" id="ARBA00022763"/>
    </source>
</evidence>
<keyword evidence="3" id="KW-0227">DNA damage</keyword>
<dbReference type="PANTHER" id="PTHR33693:SF3">
    <property type="entry name" value="TYPE-5 URACIL-DNA GLYCOSYLASE"/>
    <property type="match status" value="1"/>
</dbReference>
<dbReference type="InterPro" id="IPR036895">
    <property type="entry name" value="Uracil-DNA_glycosylase-like_sf"/>
</dbReference>
<comment type="caution">
    <text evidence="9">The sequence shown here is derived from an EMBL/GenBank/DDBJ whole genome shotgun (WGS) entry which is preliminary data.</text>
</comment>
<evidence type="ECO:0000256" key="6">
    <source>
        <dbReference type="ARBA" id="ARBA00023014"/>
    </source>
</evidence>
<dbReference type="PANTHER" id="PTHR33693">
    <property type="entry name" value="TYPE-5 URACIL-DNA GLYCOSYLASE"/>
    <property type="match status" value="1"/>
</dbReference>
<organism evidence="9 10">
    <name type="scientific">Bacillus stercoris</name>
    <dbReference type="NCBI Taxonomy" id="2054641"/>
    <lineage>
        <taxon>Bacteria</taxon>
        <taxon>Bacillati</taxon>
        <taxon>Bacillota</taxon>
        <taxon>Bacilli</taxon>
        <taxon>Bacillales</taxon>
        <taxon>Bacillaceae</taxon>
        <taxon>Bacillus</taxon>
    </lineage>
</organism>
<dbReference type="InterPro" id="IPR051536">
    <property type="entry name" value="UDG_Type-4/5"/>
</dbReference>
<keyword evidence="1" id="KW-0004">4Fe-4S</keyword>
<keyword evidence="5" id="KW-0408">Iron</keyword>
<keyword evidence="4" id="KW-0378">Hydrolase</keyword>
<keyword evidence="2" id="KW-0479">Metal-binding</keyword>
<keyword evidence="6" id="KW-0411">Iron-sulfur</keyword>
<name>A0ABU0V356_9BACI</name>
<dbReference type="RefSeq" id="WP_306644864.1">
    <property type="nucleotide sequence ID" value="NZ_JAVCYS010000002.1"/>
</dbReference>
<evidence type="ECO:0000256" key="5">
    <source>
        <dbReference type="ARBA" id="ARBA00023004"/>
    </source>
</evidence>